<evidence type="ECO:0000313" key="2">
    <source>
        <dbReference type="EMBL" id="KKS54109.1"/>
    </source>
</evidence>
<proteinExistence type="predicted"/>
<dbReference type="Pfam" id="PF01978">
    <property type="entry name" value="TrmB"/>
    <property type="match status" value="1"/>
</dbReference>
<gene>
    <name evidence="2" type="ORF">UV20_C0041G0003</name>
</gene>
<dbReference type="InterPro" id="IPR036388">
    <property type="entry name" value="WH-like_DNA-bd_sf"/>
</dbReference>
<dbReference type="InterPro" id="IPR036390">
    <property type="entry name" value="WH_DNA-bd_sf"/>
</dbReference>
<evidence type="ECO:0000313" key="3">
    <source>
        <dbReference type="Proteomes" id="UP000034837"/>
    </source>
</evidence>
<organism evidence="2 3">
    <name type="scientific">Candidatus Magasanikbacteria bacterium GW2011_GWA2_42_32</name>
    <dbReference type="NCBI Taxonomy" id="1619039"/>
    <lineage>
        <taxon>Bacteria</taxon>
        <taxon>Candidatus Magasanikiibacteriota</taxon>
    </lineage>
</organism>
<dbReference type="InterPro" id="IPR051797">
    <property type="entry name" value="TrmB-like"/>
</dbReference>
<dbReference type="EMBL" id="LCDO01000041">
    <property type="protein sequence ID" value="KKS54109.1"/>
    <property type="molecule type" value="Genomic_DNA"/>
</dbReference>
<sequence>MSFFGGSDQELAEALGLSEKELAVYLTVLELGEGYVQDISKKSGLQRTSVYNFLEQLKDRQLISEIKKGKRRLFSAISPHLLLERQKSRISSVERLIPQLLAIQNSVKDKPRVSFYEGVEGIKEIYRMTLRDKQIIYAWEDLDRTRDILPAGFFKGYPEERAAKKIPARCIDRDTPFAREFTAKNNVRLARESRFVSSDEFGTEINIFGSKVAFFSYNKNHPFGVVIDDASIALAQKVAWQELWDRLEPVSYA</sequence>
<dbReference type="PANTHER" id="PTHR34293">
    <property type="entry name" value="HTH-TYPE TRANSCRIPTIONAL REGULATOR TRMBL2"/>
    <property type="match status" value="1"/>
</dbReference>
<feature type="domain" description="Transcription regulator TrmB N-terminal" evidence="1">
    <location>
        <begin position="12"/>
        <end position="79"/>
    </location>
</feature>
<dbReference type="PANTHER" id="PTHR34293:SF1">
    <property type="entry name" value="HTH-TYPE TRANSCRIPTIONAL REGULATOR TRMBL2"/>
    <property type="match status" value="1"/>
</dbReference>
<dbReference type="SUPFAM" id="SSF46785">
    <property type="entry name" value="Winged helix' DNA-binding domain"/>
    <property type="match status" value="1"/>
</dbReference>
<evidence type="ECO:0000259" key="1">
    <source>
        <dbReference type="Pfam" id="PF01978"/>
    </source>
</evidence>
<dbReference type="Gene3D" id="1.10.10.10">
    <property type="entry name" value="Winged helix-like DNA-binding domain superfamily/Winged helix DNA-binding domain"/>
    <property type="match status" value="1"/>
</dbReference>
<comment type="caution">
    <text evidence="2">The sequence shown here is derived from an EMBL/GenBank/DDBJ whole genome shotgun (WGS) entry which is preliminary data.</text>
</comment>
<dbReference type="AlphaFoldDB" id="A0A0G0ZZP8"/>
<protein>
    <submittedName>
        <fullName evidence="2">Transcriptional regulator, TrmB</fullName>
    </submittedName>
</protein>
<accession>A0A0G0ZZP8</accession>
<dbReference type="Proteomes" id="UP000034837">
    <property type="component" value="Unassembled WGS sequence"/>
</dbReference>
<name>A0A0G0ZZP8_9BACT</name>
<dbReference type="InterPro" id="IPR002831">
    <property type="entry name" value="Tscrpt_reg_TrmB_N"/>
</dbReference>
<reference evidence="2 3" key="1">
    <citation type="journal article" date="2015" name="Nature">
        <title>rRNA introns, odd ribosomes, and small enigmatic genomes across a large radiation of phyla.</title>
        <authorList>
            <person name="Brown C.T."/>
            <person name="Hug L.A."/>
            <person name="Thomas B.C."/>
            <person name="Sharon I."/>
            <person name="Castelle C.J."/>
            <person name="Singh A."/>
            <person name="Wilkins M.J."/>
            <person name="Williams K.H."/>
            <person name="Banfield J.F."/>
        </authorList>
    </citation>
    <scope>NUCLEOTIDE SEQUENCE [LARGE SCALE GENOMIC DNA]</scope>
</reference>